<feature type="domain" description="eCIS core" evidence="1">
    <location>
        <begin position="31"/>
        <end position="104"/>
    </location>
</feature>
<name>A0A085WSS7_9BACT</name>
<dbReference type="STRING" id="394096.DB31_5782"/>
<keyword evidence="3" id="KW-1185">Reference proteome</keyword>
<dbReference type="Pfam" id="PF13699">
    <property type="entry name" value="eCIS_core"/>
    <property type="match status" value="1"/>
</dbReference>
<dbReference type="Proteomes" id="UP000028725">
    <property type="component" value="Unassembled WGS sequence"/>
</dbReference>
<accession>A0A085WSS7</accession>
<dbReference type="PROSITE" id="PS00903">
    <property type="entry name" value="CYT_DCMP_DEAMINASES_1"/>
    <property type="match status" value="1"/>
</dbReference>
<evidence type="ECO:0000259" key="1">
    <source>
        <dbReference type="Pfam" id="PF13699"/>
    </source>
</evidence>
<proteinExistence type="predicted"/>
<comment type="caution">
    <text evidence="2">The sequence shown here is derived from an EMBL/GenBank/DDBJ whole genome shotgun (WGS) entry which is preliminary data.</text>
</comment>
<gene>
    <name evidence="2" type="ORF">DB31_5782</name>
</gene>
<organism evidence="2 3">
    <name type="scientific">Hyalangium minutum</name>
    <dbReference type="NCBI Taxonomy" id="394096"/>
    <lineage>
        <taxon>Bacteria</taxon>
        <taxon>Pseudomonadati</taxon>
        <taxon>Myxococcota</taxon>
        <taxon>Myxococcia</taxon>
        <taxon>Myxococcales</taxon>
        <taxon>Cystobacterineae</taxon>
        <taxon>Archangiaceae</taxon>
        <taxon>Hyalangium</taxon>
    </lineage>
</organism>
<reference evidence="2 3" key="1">
    <citation type="submission" date="2014-04" db="EMBL/GenBank/DDBJ databases">
        <title>Genome assembly of Hyalangium minutum DSM 14724.</title>
        <authorList>
            <person name="Sharma G."/>
            <person name="Subramanian S."/>
        </authorList>
    </citation>
    <scope>NUCLEOTIDE SEQUENCE [LARGE SCALE GENOMIC DNA]</scope>
    <source>
        <strain evidence="2 3">DSM 14724</strain>
    </source>
</reference>
<dbReference type="GO" id="GO:0008270">
    <property type="term" value="F:zinc ion binding"/>
    <property type="evidence" value="ECO:0007669"/>
    <property type="project" value="InterPro"/>
</dbReference>
<protein>
    <recommendedName>
        <fullName evidence="1">eCIS core domain-containing protein</fullName>
    </recommendedName>
</protein>
<dbReference type="SUPFAM" id="SSF53927">
    <property type="entry name" value="Cytidine deaminase-like"/>
    <property type="match status" value="1"/>
</dbReference>
<dbReference type="InterPro" id="IPR025295">
    <property type="entry name" value="eCIS_core_dom"/>
</dbReference>
<evidence type="ECO:0000313" key="2">
    <source>
        <dbReference type="EMBL" id="KFE70740.1"/>
    </source>
</evidence>
<sequence>MPHPHKPMQTSRPGNVTALAEDLLLPTGGRPLPPSVRRSMEQFFDADFSDVRILVGPHVSALGARAFTLGSDIHFAPGEYSARTGRGLELLGHELTHVLQQRTGRARGRWGRSGVVLQDAALEAEADSMGRRAAARLVRGGHLLDSRLEEAPLSVAAMHDTLWQPVPAGALVQLQPEGEALSEATFLKVASKFVYDRANKEEDIMEVQATILNGALYFAANYRAGQGLYPLSKYYPPNFDFWHNKKREKIYRKADIQTIQGTLHAEQALLGVLAQKLKNGEALTRMVVIGTKRPCSYCRRVLRAFNTALAAHYPDVNLHFVDRTGKTVPAEVERLTLVPGSIEGTFKRFATQYAQELAALIPFHAGMAHLADEAEETNSVRTNASPEISYMT</sequence>
<dbReference type="InterPro" id="IPR016192">
    <property type="entry name" value="APOBEC/CMP_deaminase_Zn-bd"/>
</dbReference>
<dbReference type="AlphaFoldDB" id="A0A085WSS7"/>
<dbReference type="EMBL" id="JMCB01000003">
    <property type="protein sequence ID" value="KFE70740.1"/>
    <property type="molecule type" value="Genomic_DNA"/>
</dbReference>
<dbReference type="GO" id="GO:0016787">
    <property type="term" value="F:hydrolase activity"/>
    <property type="evidence" value="ECO:0007669"/>
    <property type="project" value="InterPro"/>
</dbReference>
<dbReference type="PATRIC" id="fig|394096.3.peg.2258"/>
<evidence type="ECO:0000313" key="3">
    <source>
        <dbReference type="Proteomes" id="UP000028725"/>
    </source>
</evidence>
<dbReference type="InterPro" id="IPR016193">
    <property type="entry name" value="Cytidine_deaminase-like"/>
</dbReference>
<dbReference type="RefSeq" id="WP_240486627.1">
    <property type="nucleotide sequence ID" value="NZ_JMCB01000003.1"/>
</dbReference>